<dbReference type="InterPro" id="IPR045005">
    <property type="entry name" value="BPM1-6"/>
</dbReference>
<protein>
    <recommendedName>
        <fullName evidence="1">MATH domain-containing protein</fullName>
    </recommendedName>
</protein>
<dbReference type="InterPro" id="IPR008974">
    <property type="entry name" value="TRAF-like"/>
</dbReference>
<evidence type="ECO:0000259" key="1">
    <source>
        <dbReference type="PROSITE" id="PS50144"/>
    </source>
</evidence>
<dbReference type="Gene3D" id="2.60.210.10">
    <property type="entry name" value="Apoptosis, Tumor Necrosis Factor Receptor Associated Protein 2, Chain A"/>
    <property type="match status" value="1"/>
</dbReference>
<reference evidence="3" key="1">
    <citation type="journal article" date="2012" name="Nature">
        <title>A physical, genetic and functional sequence assembly of the barley genome.</title>
        <authorList>
            <consortium name="The International Barley Genome Sequencing Consortium"/>
            <person name="Mayer K.F."/>
            <person name="Waugh R."/>
            <person name="Brown J.W."/>
            <person name="Schulman A."/>
            <person name="Langridge P."/>
            <person name="Platzer M."/>
            <person name="Fincher G.B."/>
            <person name="Muehlbauer G.J."/>
            <person name="Sato K."/>
            <person name="Close T.J."/>
            <person name="Wise R.P."/>
            <person name="Stein N."/>
        </authorList>
    </citation>
    <scope>NUCLEOTIDE SEQUENCE [LARGE SCALE GENOMIC DNA]</scope>
    <source>
        <strain evidence="3">cv. Morex</strain>
    </source>
</reference>
<dbReference type="CDD" id="cd00121">
    <property type="entry name" value="MATH"/>
    <property type="match status" value="1"/>
</dbReference>
<sequence length="227" mass="25323">MVSMKLPPPPTRSTITATTSEGTHELKVEGYSVAKLLVDGERIESSKFRAGGHAWQICYYPNKYRKKDCNAGRIAAPPGAQTLHAGSNATISFFLKLADGGTGKNVRAEFRFSLVPRYGGEPAAPGAPAKVRFAGERQVMTFPRKHTGVEYWGLKISKRELEQSPEYLWEDSFVVRCEISVVEKPVVRSRDFTLCRCKDDLCKRHHLTGASLVKDVVVKYFLWCLGI</sequence>
<proteinExistence type="predicted"/>
<accession>A0A8I6Z7F7</accession>
<dbReference type="Proteomes" id="UP000011116">
    <property type="component" value="Chromosome 7H"/>
</dbReference>
<dbReference type="GO" id="GO:0016567">
    <property type="term" value="P:protein ubiquitination"/>
    <property type="evidence" value="ECO:0007669"/>
    <property type="project" value="InterPro"/>
</dbReference>
<evidence type="ECO:0000313" key="3">
    <source>
        <dbReference type="Proteomes" id="UP000011116"/>
    </source>
</evidence>
<dbReference type="Gramene" id="HORVU.MOREX.r3.7HG0728960.1">
    <property type="protein sequence ID" value="HORVU.MOREX.r3.7HG0728960.1.CDS1"/>
    <property type="gene ID" value="HORVU.MOREX.r3.7HG0728960"/>
</dbReference>
<organism evidence="2 3">
    <name type="scientific">Hordeum vulgare subsp. vulgare</name>
    <name type="common">Domesticated barley</name>
    <dbReference type="NCBI Taxonomy" id="112509"/>
    <lineage>
        <taxon>Eukaryota</taxon>
        <taxon>Viridiplantae</taxon>
        <taxon>Streptophyta</taxon>
        <taxon>Embryophyta</taxon>
        <taxon>Tracheophyta</taxon>
        <taxon>Spermatophyta</taxon>
        <taxon>Magnoliopsida</taxon>
        <taxon>Liliopsida</taxon>
        <taxon>Poales</taxon>
        <taxon>Poaceae</taxon>
        <taxon>BOP clade</taxon>
        <taxon>Pooideae</taxon>
        <taxon>Triticodae</taxon>
        <taxon>Triticeae</taxon>
        <taxon>Hordeinae</taxon>
        <taxon>Hordeum</taxon>
    </lineage>
</organism>
<dbReference type="PROSITE" id="PS50144">
    <property type="entry name" value="MATH"/>
    <property type="match status" value="1"/>
</dbReference>
<dbReference type="AlphaFoldDB" id="A0A8I6Z7F7"/>
<reference evidence="2" key="2">
    <citation type="submission" date="2020-10" db="EMBL/GenBank/DDBJ databases">
        <authorList>
            <person name="Scholz U."/>
            <person name="Mascher M."/>
            <person name="Fiebig A."/>
        </authorList>
    </citation>
    <scope>NUCLEOTIDE SEQUENCE [LARGE SCALE GENOMIC DNA]</scope>
    <source>
        <strain evidence="2">cv. Morex</strain>
    </source>
</reference>
<evidence type="ECO:0000313" key="2">
    <source>
        <dbReference type="EnsemblPlants" id="HORVU.MOREX.r3.7HG0728960.1.CDS1"/>
    </source>
</evidence>
<dbReference type="SUPFAM" id="SSF49599">
    <property type="entry name" value="TRAF domain-like"/>
    <property type="match status" value="1"/>
</dbReference>
<dbReference type="PANTHER" id="PTHR26379">
    <property type="entry name" value="BTB/POZ AND MATH DOMAIN-CONTAINING PROTEIN 1"/>
    <property type="match status" value="1"/>
</dbReference>
<dbReference type="EnsemblPlants" id="HORVU.MOREX.r3.7HG0728960.1">
    <property type="protein sequence ID" value="HORVU.MOREX.r3.7HG0728960.1.CDS1"/>
    <property type="gene ID" value="HORVU.MOREX.r3.7HG0728960"/>
</dbReference>
<dbReference type="PANTHER" id="PTHR26379:SF443">
    <property type="entry name" value="MATH DOMAIN CONTAINING PROTEIN"/>
    <property type="match status" value="1"/>
</dbReference>
<keyword evidence="3" id="KW-1185">Reference proteome</keyword>
<name>A0A8I6Z7F7_HORVV</name>
<reference evidence="2" key="3">
    <citation type="submission" date="2022-01" db="UniProtKB">
        <authorList>
            <consortium name="EnsemblPlants"/>
        </authorList>
    </citation>
    <scope>IDENTIFICATION</scope>
    <source>
        <strain evidence="2">subsp. vulgare</strain>
    </source>
</reference>
<dbReference type="InterPro" id="IPR002083">
    <property type="entry name" value="MATH/TRAF_dom"/>
</dbReference>
<feature type="domain" description="MATH" evidence="1">
    <location>
        <begin position="21"/>
        <end position="179"/>
    </location>
</feature>